<dbReference type="EMBL" id="BKZV01000002">
    <property type="protein sequence ID" value="GER82849.1"/>
    <property type="molecule type" value="Genomic_DNA"/>
</dbReference>
<dbReference type="GO" id="GO:0006355">
    <property type="term" value="P:regulation of DNA-templated transcription"/>
    <property type="evidence" value="ECO:0007669"/>
    <property type="project" value="InterPro"/>
</dbReference>
<comment type="caution">
    <text evidence="6">The sequence shown here is derived from an EMBL/GenBank/DDBJ whole genome shotgun (WGS) entry which is preliminary data.</text>
</comment>
<keyword evidence="3" id="KW-0804">Transcription</keyword>
<name>A0A5J4K813_9CHLR</name>
<protein>
    <recommendedName>
        <fullName evidence="5">HTH luxR-type domain-containing protein</fullName>
    </recommendedName>
</protein>
<reference evidence="6 7" key="1">
    <citation type="journal article" date="2019" name="Int. J. Syst. Evol. Microbiol.">
        <title>Thermogemmatispora aurantia sp. nov. and Thermogemmatispora argillosa sp. nov., within the class Ktedonobacteria, and emended description of the genus Thermogemmatispora.</title>
        <authorList>
            <person name="Zheng Y."/>
            <person name="Wang C.M."/>
            <person name="Sakai Y."/>
            <person name="Abe K."/>
            <person name="Yokota A."/>
            <person name="Yabe S."/>
        </authorList>
    </citation>
    <scope>NUCLEOTIDE SEQUENCE [LARGE SCALE GENOMIC DNA]</scope>
    <source>
        <strain evidence="6 7">A1-2</strain>
    </source>
</reference>
<dbReference type="Gene3D" id="1.10.10.10">
    <property type="entry name" value="Winged helix-like DNA-binding domain superfamily/Winged helix DNA-binding domain"/>
    <property type="match status" value="1"/>
</dbReference>
<organism evidence="6 7">
    <name type="scientific">Thermogemmatispora aurantia</name>
    <dbReference type="NCBI Taxonomy" id="2045279"/>
    <lineage>
        <taxon>Bacteria</taxon>
        <taxon>Bacillati</taxon>
        <taxon>Chloroflexota</taxon>
        <taxon>Ktedonobacteria</taxon>
        <taxon>Thermogemmatisporales</taxon>
        <taxon>Thermogemmatisporaceae</taxon>
        <taxon>Thermogemmatispora</taxon>
    </lineage>
</organism>
<dbReference type="GO" id="GO:0003677">
    <property type="term" value="F:DNA binding"/>
    <property type="evidence" value="ECO:0007669"/>
    <property type="project" value="UniProtKB-KW"/>
</dbReference>
<feature type="region of interest" description="Disordered" evidence="4">
    <location>
        <begin position="1"/>
        <end position="22"/>
    </location>
</feature>
<evidence type="ECO:0000256" key="1">
    <source>
        <dbReference type="ARBA" id="ARBA00023015"/>
    </source>
</evidence>
<dbReference type="PANTHER" id="PTHR44688">
    <property type="entry name" value="DNA-BINDING TRANSCRIPTIONAL ACTIVATOR DEVR_DOSR"/>
    <property type="match status" value="1"/>
</dbReference>
<gene>
    <name evidence="6" type="ORF">KTAU_14860</name>
</gene>
<proteinExistence type="predicted"/>
<evidence type="ECO:0000256" key="4">
    <source>
        <dbReference type="SAM" id="MobiDB-lite"/>
    </source>
</evidence>
<accession>A0A5J4K813</accession>
<evidence type="ECO:0000256" key="3">
    <source>
        <dbReference type="ARBA" id="ARBA00023163"/>
    </source>
</evidence>
<evidence type="ECO:0000256" key="2">
    <source>
        <dbReference type="ARBA" id="ARBA00023125"/>
    </source>
</evidence>
<evidence type="ECO:0000313" key="6">
    <source>
        <dbReference type="EMBL" id="GER82849.1"/>
    </source>
</evidence>
<dbReference type="InterPro" id="IPR016032">
    <property type="entry name" value="Sig_transdc_resp-reg_C-effctor"/>
</dbReference>
<dbReference type="Proteomes" id="UP000334820">
    <property type="component" value="Unassembled WGS sequence"/>
</dbReference>
<keyword evidence="1" id="KW-0805">Transcription regulation</keyword>
<dbReference type="InterPro" id="IPR036388">
    <property type="entry name" value="WH-like_DNA-bd_sf"/>
</dbReference>
<evidence type="ECO:0000313" key="7">
    <source>
        <dbReference type="Proteomes" id="UP000334820"/>
    </source>
</evidence>
<dbReference type="InterPro" id="IPR000792">
    <property type="entry name" value="Tscrpt_reg_LuxR_C"/>
</dbReference>
<dbReference type="PROSITE" id="PS50043">
    <property type="entry name" value="HTH_LUXR_2"/>
    <property type="match status" value="1"/>
</dbReference>
<feature type="domain" description="HTH luxR-type" evidence="5">
    <location>
        <begin position="15"/>
        <end position="77"/>
    </location>
</feature>
<dbReference type="RefSeq" id="WP_151727696.1">
    <property type="nucleotide sequence ID" value="NZ_BKZV01000002.1"/>
</dbReference>
<sequence>MGQRRGYHRQWGPREPGPPRPREWEVLLLLRQGLEDEEIARRLGITASTVRGHIYRLRDRLGANTRAELLRRIPWEQCPPGLQPPEAGDQGHL</sequence>
<dbReference type="SMART" id="SM00421">
    <property type="entry name" value="HTH_LUXR"/>
    <property type="match status" value="1"/>
</dbReference>
<keyword evidence="2" id="KW-0238">DNA-binding</keyword>
<dbReference type="PANTHER" id="PTHR44688:SF16">
    <property type="entry name" value="DNA-BINDING TRANSCRIPTIONAL ACTIVATOR DEVR_DOSR"/>
    <property type="match status" value="1"/>
</dbReference>
<dbReference type="AlphaFoldDB" id="A0A5J4K813"/>
<dbReference type="CDD" id="cd06170">
    <property type="entry name" value="LuxR_C_like"/>
    <property type="match status" value="1"/>
</dbReference>
<keyword evidence="7" id="KW-1185">Reference proteome</keyword>
<dbReference type="SUPFAM" id="SSF46894">
    <property type="entry name" value="C-terminal effector domain of the bipartite response regulators"/>
    <property type="match status" value="1"/>
</dbReference>
<dbReference type="PRINTS" id="PR00038">
    <property type="entry name" value="HTHLUXR"/>
</dbReference>
<evidence type="ECO:0000259" key="5">
    <source>
        <dbReference type="PROSITE" id="PS50043"/>
    </source>
</evidence>
<dbReference type="Pfam" id="PF00196">
    <property type="entry name" value="GerE"/>
    <property type="match status" value="1"/>
</dbReference>